<dbReference type="InterPro" id="IPR001680">
    <property type="entry name" value="WD40_rpt"/>
</dbReference>
<keyword evidence="5" id="KW-0677">Repeat</keyword>
<evidence type="ECO:0000256" key="5">
    <source>
        <dbReference type="ARBA" id="ARBA00022737"/>
    </source>
</evidence>
<proteinExistence type="inferred from homology"/>
<keyword evidence="4 9" id="KW-0853">WD repeat</keyword>
<feature type="repeat" description="WD" evidence="9">
    <location>
        <begin position="406"/>
        <end position="447"/>
    </location>
</feature>
<sequence>MQTYTKVFLCGTWGQYYPVTFCISSTYFRFKRHVFSSQCLFPSRGEIVSSWTNSLVVIYWFIAPVWDLDQIFDESSFSLIGESITSLIVEYHLRTNRTWMFCVVGVFPWLVRHDSLLSPISSSKESLVLWNKRRNLKPPWLWGLIWTSYSFKNLIWTIVSSLRQGDWVTSLLDNRRKDGLVMRRHVVEDDEIATKHVISCSGSVWNGQRCNRWIVPPDLLSDEWCWITMDDSQTQDHIRPRTTTIENVSESVYSAIELGSIVLLFLYHHVQLKNVFVVCFYSAHLKQHKSKLHHLSKTSQSLGIKTISRSVDEFTRERSQDLQRVFHNFDPSLRPMEKAVEYQRALTAAKLEKIFARPFVGAMDGHRDGISCMAKNPNYLKGIFSASMDGDIRLWDIATRRTVCQFPGHQGAVRGLTVSTDGNVLVSCGTDCNVRLWSVPRPSLEDSDLSSEKSTEVPSAVYTCKNALLAVDHQFEGDLFATAGAQLDIWNHNRSQPVQSFTSGSHSVISVRFNPGEPDILATSSGDNHISIYDIRMSSAARKILMRTKTNSIAWNPMEPMNFTAANEDGNCYSFDGRKNEEAKCVHKDHVSAVMDIDFSPTGREFVTGSYDRSVRIFPYNGGHSREIYHTKRMQRVFCVKYSSDATYVISGSDDTNLRLWKAKASEQLGVILPREQKKHEYNEAVKNRYKHLPEIKRIVRHRHLPKPIYKAKAESRAMNDAKRRKDERRKAHSAPGTVVTESHRTRRIIKEVE</sequence>
<evidence type="ECO:0000256" key="9">
    <source>
        <dbReference type="PROSITE-ProRule" id="PRU00221"/>
    </source>
</evidence>
<accession>A0ABQ7YSX5</accession>
<evidence type="ECO:0000313" key="13">
    <source>
        <dbReference type="Proteomes" id="UP000824890"/>
    </source>
</evidence>
<feature type="repeat" description="WD" evidence="9">
    <location>
        <begin position="587"/>
        <end position="618"/>
    </location>
</feature>
<dbReference type="SUPFAM" id="SSF50978">
    <property type="entry name" value="WD40 repeat-like"/>
    <property type="match status" value="1"/>
</dbReference>
<dbReference type="Proteomes" id="UP000824890">
    <property type="component" value="Unassembled WGS sequence"/>
</dbReference>
<dbReference type="EMBL" id="JAGKQM010000017">
    <property type="protein sequence ID" value="KAH0871325.1"/>
    <property type="molecule type" value="Genomic_DNA"/>
</dbReference>
<dbReference type="InterPro" id="IPR036322">
    <property type="entry name" value="WD40_repeat_dom_sf"/>
</dbReference>
<evidence type="ECO:0000256" key="4">
    <source>
        <dbReference type="ARBA" id="ARBA00022574"/>
    </source>
</evidence>
<dbReference type="InterPro" id="IPR007287">
    <property type="entry name" value="Sof1"/>
</dbReference>
<dbReference type="InterPro" id="IPR051733">
    <property type="entry name" value="WD_repeat_DCAF13/WDSOF1"/>
</dbReference>
<dbReference type="PROSITE" id="PS50294">
    <property type="entry name" value="WD_REPEATS_REGION"/>
    <property type="match status" value="4"/>
</dbReference>
<feature type="region of interest" description="Disordered" evidence="10">
    <location>
        <begin position="713"/>
        <end position="754"/>
    </location>
</feature>
<dbReference type="PRINTS" id="PR00320">
    <property type="entry name" value="GPROTEINBRPT"/>
</dbReference>
<feature type="repeat" description="WD" evidence="9">
    <location>
        <begin position="630"/>
        <end position="671"/>
    </location>
</feature>
<evidence type="ECO:0000256" key="6">
    <source>
        <dbReference type="ARBA" id="ARBA00023242"/>
    </source>
</evidence>
<evidence type="ECO:0000256" key="10">
    <source>
        <dbReference type="SAM" id="MobiDB-lite"/>
    </source>
</evidence>
<keyword evidence="7" id="KW-0687">Ribonucleoprotein</keyword>
<comment type="subcellular location">
    <subcellularLocation>
        <location evidence="1">Nucleus</location>
        <location evidence="1">Nucleolus</location>
    </subcellularLocation>
</comment>
<dbReference type="Pfam" id="PF04158">
    <property type="entry name" value="Sof1"/>
    <property type="match status" value="1"/>
</dbReference>
<comment type="similarity">
    <text evidence="2">Belongs to the WD repeat DCAF13/WDSOF1 family.</text>
</comment>
<evidence type="ECO:0000256" key="8">
    <source>
        <dbReference type="ARBA" id="ARBA00032239"/>
    </source>
</evidence>
<dbReference type="PROSITE" id="PS50082">
    <property type="entry name" value="WD_REPEATS_2"/>
    <property type="match status" value="5"/>
</dbReference>
<feature type="repeat" description="WD" evidence="9">
    <location>
        <begin position="501"/>
        <end position="543"/>
    </location>
</feature>
<feature type="compositionally biased region" description="Basic and acidic residues" evidence="10">
    <location>
        <begin position="713"/>
        <end position="725"/>
    </location>
</feature>
<dbReference type="Gene3D" id="2.130.10.10">
    <property type="entry name" value="YVTN repeat-like/Quinoprotein amine dehydrogenase"/>
    <property type="match status" value="2"/>
</dbReference>
<dbReference type="PANTHER" id="PTHR22851">
    <property type="entry name" value="U3 SMALL NUCLEOLAR RNA U3 SNORNA ASSOCIATED PROTEIN"/>
    <property type="match status" value="1"/>
</dbReference>
<evidence type="ECO:0000313" key="12">
    <source>
        <dbReference type="EMBL" id="KAH0871325.1"/>
    </source>
</evidence>
<dbReference type="PROSITE" id="PS00678">
    <property type="entry name" value="WD_REPEATS_1"/>
    <property type="match status" value="1"/>
</dbReference>
<feature type="domain" description="Sof1-like protein" evidence="11">
    <location>
        <begin position="663"/>
        <end position="749"/>
    </location>
</feature>
<evidence type="ECO:0000259" key="11">
    <source>
        <dbReference type="Pfam" id="PF04158"/>
    </source>
</evidence>
<organism evidence="12 13">
    <name type="scientific">Brassica napus</name>
    <name type="common">Rape</name>
    <dbReference type="NCBI Taxonomy" id="3708"/>
    <lineage>
        <taxon>Eukaryota</taxon>
        <taxon>Viridiplantae</taxon>
        <taxon>Streptophyta</taxon>
        <taxon>Embryophyta</taxon>
        <taxon>Tracheophyta</taxon>
        <taxon>Spermatophyta</taxon>
        <taxon>Magnoliopsida</taxon>
        <taxon>eudicotyledons</taxon>
        <taxon>Gunneridae</taxon>
        <taxon>Pentapetalae</taxon>
        <taxon>rosids</taxon>
        <taxon>malvids</taxon>
        <taxon>Brassicales</taxon>
        <taxon>Brassicaceae</taxon>
        <taxon>Brassiceae</taxon>
        <taxon>Brassica</taxon>
    </lineage>
</organism>
<dbReference type="Pfam" id="PF00400">
    <property type="entry name" value="WD40"/>
    <property type="match status" value="5"/>
</dbReference>
<dbReference type="InterPro" id="IPR015943">
    <property type="entry name" value="WD40/YVTN_repeat-like_dom_sf"/>
</dbReference>
<reference evidence="12 13" key="1">
    <citation type="submission" date="2021-05" db="EMBL/GenBank/DDBJ databases">
        <title>Genome Assembly of Synthetic Allotetraploid Brassica napus Reveals Homoeologous Exchanges between Subgenomes.</title>
        <authorList>
            <person name="Davis J.T."/>
        </authorList>
    </citation>
    <scope>NUCLEOTIDE SEQUENCE [LARGE SCALE GENOMIC DNA]</scope>
    <source>
        <strain evidence="13">cv. Da-Ae</strain>
        <tissue evidence="12">Seedling</tissue>
    </source>
</reference>
<dbReference type="InterPro" id="IPR020472">
    <property type="entry name" value="WD40_PAC1"/>
</dbReference>
<keyword evidence="6" id="KW-0539">Nucleus</keyword>
<evidence type="ECO:0000256" key="2">
    <source>
        <dbReference type="ARBA" id="ARBA00005649"/>
    </source>
</evidence>
<dbReference type="PANTHER" id="PTHR22851:SF0">
    <property type="entry name" value="DDB1- AND CUL4-ASSOCIATED FACTOR 13"/>
    <property type="match status" value="1"/>
</dbReference>
<keyword evidence="13" id="KW-1185">Reference proteome</keyword>
<comment type="caution">
    <text evidence="12">The sequence shown here is derived from an EMBL/GenBank/DDBJ whole genome shotgun (WGS) entry which is preliminary data.</text>
</comment>
<evidence type="ECO:0000256" key="3">
    <source>
        <dbReference type="ARBA" id="ARBA00021762"/>
    </source>
</evidence>
<feature type="repeat" description="WD" evidence="9">
    <location>
        <begin position="363"/>
        <end position="405"/>
    </location>
</feature>
<evidence type="ECO:0000256" key="1">
    <source>
        <dbReference type="ARBA" id="ARBA00004604"/>
    </source>
</evidence>
<name>A0ABQ7YSX5_BRANA</name>
<protein>
    <recommendedName>
        <fullName evidence="3">DDB1- and CUL4-associated factor 13</fullName>
    </recommendedName>
    <alternativeName>
        <fullName evidence="8">WD repeat and SOF domain-containing protein 1</fullName>
    </alternativeName>
</protein>
<dbReference type="InterPro" id="IPR019775">
    <property type="entry name" value="WD40_repeat_CS"/>
</dbReference>
<gene>
    <name evidence="12" type="ORF">HID58_078347</name>
</gene>
<evidence type="ECO:0000256" key="7">
    <source>
        <dbReference type="ARBA" id="ARBA00023274"/>
    </source>
</evidence>
<dbReference type="SMART" id="SM00320">
    <property type="entry name" value="WD40"/>
    <property type="match status" value="6"/>
</dbReference>